<evidence type="ECO:0000256" key="1">
    <source>
        <dbReference type="ARBA" id="ARBA00003294"/>
    </source>
</evidence>
<reference evidence="17 18" key="1">
    <citation type="submission" date="2017-09" db="EMBL/GenBank/DDBJ databases">
        <title>Genomics of the genus Arcobacter.</title>
        <authorList>
            <person name="Perez-Cataluna A."/>
            <person name="Figueras M.J."/>
            <person name="Salas-Masso N."/>
        </authorList>
    </citation>
    <scope>NUCLEOTIDE SEQUENCE [LARGE SCALE GENOMIC DNA]</scope>
    <source>
        <strain evidence="17 18">CECT 7386</strain>
    </source>
</reference>
<feature type="site" description="Part of a proton relay during catalysis" evidence="12 16">
    <location>
        <position position="109"/>
    </location>
</feature>
<evidence type="ECO:0000313" key="17">
    <source>
        <dbReference type="EMBL" id="RXK14720.1"/>
    </source>
</evidence>
<feature type="active site" description="Schiff-base intermediate with substrate" evidence="12 14">
    <location>
        <position position="164"/>
    </location>
</feature>
<evidence type="ECO:0000256" key="16">
    <source>
        <dbReference type="PIRSR" id="PIRSR001365-3"/>
    </source>
</evidence>
<dbReference type="Gene3D" id="3.20.20.70">
    <property type="entry name" value="Aldolase class I"/>
    <property type="match status" value="1"/>
</dbReference>
<evidence type="ECO:0000256" key="2">
    <source>
        <dbReference type="ARBA" id="ARBA00005120"/>
    </source>
</evidence>
<dbReference type="GO" id="GO:0005829">
    <property type="term" value="C:cytosol"/>
    <property type="evidence" value="ECO:0007669"/>
    <property type="project" value="TreeGrafter"/>
</dbReference>
<keyword evidence="7 12" id="KW-0220">Diaminopimelate biosynthesis</keyword>
<feature type="site" description="L-lysine inhibitor binding; via carbonyl oxygen" evidence="16">
    <location>
        <position position="50"/>
    </location>
</feature>
<keyword evidence="18" id="KW-1185">Reference proteome</keyword>
<dbReference type="GO" id="GO:0008840">
    <property type="term" value="F:4-hydroxy-tetrahydrodipicolinate synthase activity"/>
    <property type="evidence" value="ECO:0007669"/>
    <property type="project" value="UniProtKB-UniRule"/>
</dbReference>
<dbReference type="GO" id="GO:0009089">
    <property type="term" value="P:lysine biosynthetic process via diaminopimelate"/>
    <property type="evidence" value="ECO:0007669"/>
    <property type="project" value="UniProtKB-UniRule"/>
</dbReference>
<evidence type="ECO:0000256" key="7">
    <source>
        <dbReference type="ARBA" id="ARBA00022915"/>
    </source>
</evidence>
<keyword evidence="9 12" id="KW-0456">Lyase</keyword>
<dbReference type="RefSeq" id="WP_114842264.1">
    <property type="nucleotide sequence ID" value="NZ_CP031219.1"/>
</dbReference>
<dbReference type="PROSITE" id="PS00666">
    <property type="entry name" value="DHDPS_2"/>
    <property type="match status" value="1"/>
</dbReference>
<feature type="active site" description="Proton donor/acceptor" evidence="12 14">
    <location>
        <position position="135"/>
    </location>
</feature>
<dbReference type="HAMAP" id="MF_00418">
    <property type="entry name" value="DapA"/>
    <property type="match status" value="1"/>
</dbReference>
<feature type="site" description="L-lysine inhibitor binding" evidence="16">
    <location>
        <position position="82"/>
    </location>
</feature>
<dbReference type="PRINTS" id="PR00146">
    <property type="entry name" value="DHPICSNTHASE"/>
</dbReference>
<proteinExistence type="inferred from homology"/>
<comment type="caution">
    <text evidence="12">Was originally thought to be a dihydrodipicolinate synthase (DHDPS), catalyzing the condensation of (S)-aspartate-beta-semialdehyde [(S)-ASA] and pyruvate to dihydrodipicolinate (DHDP). However, it was shown in E.coli that the product of the enzymatic reaction is not dihydrodipicolinate but in fact (4S)-4-hydroxy-2,3,4,5-tetrahydro-(2S)-dipicolinic acid (HTPA), and that the consecutive dehydration reaction leading to DHDP is not spontaneous but catalyzed by DapB.</text>
</comment>
<evidence type="ECO:0000256" key="15">
    <source>
        <dbReference type="PIRSR" id="PIRSR001365-2"/>
    </source>
</evidence>
<comment type="pathway">
    <text evidence="2 12">Amino-acid biosynthesis; L-lysine biosynthesis via DAP pathway; (S)-tetrahydrodipicolinate from L-aspartate: step 3/4.</text>
</comment>
<keyword evidence="8 12" id="KW-0457">Lysine biosynthesis</keyword>
<dbReference type="PIRSF" id="PIRSF001365">
    <property type="entry name" value="DHDPS"/>
    <property type="match status" value="1"/>
</dbReference>
<dbReference type="Pfam" id="PF00701">
    <property type="entry name" value="DHDPS"/>
    <property type="match status" value="1"/>
</dbReference>
<comment type="caution">
    <text evidence="17">The sequence shown here is derived from an EMBL/GenBank/DDBJ whole genome shotgun (WGS) entry which is preliminary data.</text>
</comment>
<dbReference type="InterPro" id="IPR020625">
    <property type="entry name" value="Schiff_base-form_aldolases_AS"/>
</dbReference>
<evidence type="ECO:0000256" key="10">
    <source>
        <dbReference type="ARBA" id="ARBA00023270"/>
    </source>
</evidence>
<dbReference type="Proteomes" id="UP000290092">
    <property type="component" value="Unassembled WGS sequence"/>
</dbReference>
<dbReference type="EC" id="4.3.3.7" evidence="4 12"/>
<name>A0AAX2ADM3_9BACT</name>
<feature type="binding site" evidence="12 15">
    <location>
        <position position="205"/>
    </location>
    <ligand>
        <name>pyruvate</name>
        <dbReference type="ChEBI" id="CHEBI:15361"/>
    </ligand>
</feature>
<comment type="catalytic activity">
    <reaction evidence="11 12">
        <text>L-aspartate 4-semialdehyde + pyruvate = (2S,4S)-4-hydroxy-2,3,4,5-tetrahydrodipicolinate + H2O + H(+)</text>
        <dbReference type="Rhea" id="RHEA:34171"/>
        <dbReference type="ChEBI" id="CHEBI:15361"/>
        <dbReference type="ChEBI" id="CHEBI:15377"/>
        <dbReference type="ChEBI" id="CHEBI:15378"/>
        <dbReference type="ChEBI" id="CHEBI:67139"/>
        <dbReference type="ChEBI" id="CHEBI:537519"/>
        <dbReference type="EC" id="4.3.3.7"/>
    </reaction>
</comment>
<dbReference type="PANTHER" id="PTHR12128">
    <property type="entry name" value="DIHYDRODIPICOLINATE SYNTHASE"/>
    <property type="match status" value="1"/>
</dbReference>
<keyword evidence="10 12" id="KW-0704">Schiff base</keyword>
<keyword evidence="6 12" id="KW-0028">Amino-acid biosynthesis</keyword>
<feature type="site" description="Part of a proton relay during catalysis" evidence="12 16">
    <location>
        <position position="45"/>
    </location>
</feature>
<feature type="site" description="L-lysine inhibitor binding" evidence="16">
    <location>
        <position position="86"/>
    </location>
</feature>
<dbReference type="KEGG" id="amyt:AMYT_1853"/>
<organism evidence="17 18">
    <name type="scientific">Malaciobacter mytili LMG 24559</name>
    <dbReference type="NCBI Taxonomy" id="1032238"/>
    <lineage>
        <taxon>Bacteria</taxon>
        <taxon>Pseudomonadati</taxon>
        <taxon>Campylobacterota</taxon>
        <taxon>Epsilonproteobacteria</taxon>
        <taxon>Campylobacterales</taxon>
        <taxon>Arcobacteraceae</taxon>
        <taxon>Malaciobacter</taxon>
    </lineage>
</organism>
<evidence type="ECO:0000256" key="5">
    <source>
        <dbReference type="ARBA" id="ARBA00022490"/>
    </source>
</evidence>
<gene>
    <name evidence="12" type="primary">dapA</name>
    <name evidence="17" type="ORF">CP985_12200</name>
</gene>
<accession>A0AAX2ADM3</accession>
<dbReference type="AlphaFoldDB" id="A0AAX2ADM3"/>
<evidence type="ECO:0000256" key="3">
    <source>
        <dbReference type="ARBA" id="ARBA00007592"/>
    </source>
</evidence>
<evidence type="ECO:0000256" key="12">
    <source>
        <dbReference type="HAMAP-Rule" id="MF_00418"/>
    </source>
</evidence>
<feature type="binding site" evidence="12 15">
    <location>
        <position position="46"/>
    </location>
    <ligand>
        <name>pyruvate</name>
        <dbReference type="ChEBI" id="CHEBI:15361"/>
    </ligand>
</feature>
<evidence type="ECO:0000256" key="6">
    <source>
        <dbReference type="ARBA" id="ARBA00022605"/>
    </source>
</evidence>
<evidence type="ECO:0000256" key="8">
    <source>
        <dbReference type="ARBA" id="ARBA00023154"/>
    </source>
</evidence>
<evidence type="ECO:0000256" key="11">
    <source>
        <dbReference type="ARBA" id="ARBA00047836"/>
    </source>
</evidence>
<dbReference type="CDD" id="cd00950">
    <property type="entry name" value="DHDPS"/>
    <property type="match status" value="1"/>
</dbReference>
<dbReference type="NCBIfam" id="TIGR00674">
    <property type="entry name" value="dapA"/>
    <property type="match status" value="1"/>
</dbReference>
<evidence type="ECO:0000256" key="9">
    <source>
        <dbReference type="ARBA" id="ARBA00023239"/>
    </source>
</evidence>
<comment type="similarity">
    <text evidence="3 12 13">Belongs to the DapA family.</text>
</comment>
<comment type="subunit">
    <text evidence="12">Homotetramer; dimer of dimers.</text>
</comment>
<comment type="function">
    <text evidence="1 12">Catalyzes the condensation of (S)-aspartate-beta-semialdehyde [(S)-ASA] and pyruvate to 4-hydroxy-tetrahydrodipicolinate (HTPA).</text>
</comment>
<dbReference type="EMBL" id="NXID01000053">
    <property type="protein sequence ID" value="RXK14720.1"/>
    <property type="molecule type" value="Genomic_DNA"/>
</dbReference>
<dbReference type="InterPro" id="IPR013785">
    <property type="entry name" value="Aldolase_TIM"/>
</dbReference>
<evidence type="ECO:0000256" key="13">
    <source>
        <dbReference type="PIRNR" id="PIRNR001365"/>
    </source>
</evidence>
<dbReference type="SUPFAM" id="SSF51569">
    <property type="entry name" value="Aldolase"/>
    <property type="match status" value="1"/>
</dbReference>
<dbReference type="GO" id="GO:0019877">
    <property type="term" value="P:diaminopimelate biosynthetic process"/>
    <property type="evidence" value="ECO:0007669"/>
    <property type="project" value="UniProtKB-UniRule"/>
</dbReference>
<evidence type="ECO:0000256" key="4">
    <source>
        <dbReference type="ARBA" id="ARBA00012086"/>
    </source>
</evidence>
<keyword evidence="5 12" id="KW-0963">Cytoplasm</keyword>
<dbReference type="PANTHER" id="PTHR12128:SF66">
    <property type="entry name" value="4-HYDROXY-2-OXOGLUTARATE ALDOLASE, MITOCHONDRIAL"/>
    <property type="match status" value="1"/>
</dbReference>
<evidence type="ECO:0000313" key="18">
    <source>
        <dbReference type="Proteomes" id="UP000290092"/>
    </source>
</evidence>
<dbReference type="InterPro" id="IPR005263">
    <property type="entry name" value="DapA"/>
</dbReference>
<sequence length="295" mass="32016">MQNIIGAMTALITPFKNGKVDTAKYEELIKRQIAQGIDVVVPVGTTGESATLSHEEHRECIEIAVATCKGSNVKVIAGAGSNATHEAIGIAQHAQKVGADGLLSVAPYYNKPTQEGLYQHYKAIASSVEIPFMIYNVPGRTGVDIEADTAIRLFDDVSNIYAIKEATGSLERAIELSSKRPEFCVISGDDAIDFPMLANGGKGIISVTANLLPNYKSKLVHSVFNKDFETAKKINDDLYAINKALFVESNPIPIKAAMYLAGLISTLEYRLPLTPPSRETMRKLEDVLKGYEVIK</sequence>
<protein>
    <recommendedName>
        <fullName evidence="4 12">4-hydroxy-tetrahydrodipicolinate synthase</fullName>
        <shortName evidence="12">HTPA synthase</shortName>
        <ecNumber evidence="4 12">4.3.3.7</ecNumber>
    </recommendedName>
</protein>
<feature type="site" description="L-lysine inhibitor binding" evidence="16">
    <location>
        <position position="108"/>
    </location>
</feature>
<comment type="subcellular location">
    <subcellularLocation>
        <location evidence="12">Cytoplasm</location>
    </subcellularLocation>
</comment>
<dbReference type="SMART" id="SM01130">
    <property type="entry name" value="DHDPS"/>
    <property type="match status" value="1"/>
</dbReference>
<dbReference type="InterPro" id="IPR002220">
    <property type="entry name" value="DapA-like"/>
</dbReference>
<evidence type="ECO:0000256" key="14">
    <source>
        <dbReference type="PIRSR" id="PIRSR001365-1"/>
    </source>
</evidence>